<dbReference type="InParanoid" id="A0A1M6H4F7"/>
<reference evidence="2 3" key="1">
    <citation type="submission" date="2016-11" db="EMBL/GenBank/DDBJ databases">
        <authorList>
            <person name="Jaros S."/>
            <person name="Januszkiewicz K."/>
            <person name="Wedrychowicz H."/>
        </authorList>
    </citation>
    <scope>NUCLEOTIDE SEQUENCE [LARGE SCALE GENOMIC DNA]</scope>
    <source>
        <strain evidence="2 3">DSM 18772</strain>
    </source>
</reference>
<evidence type="ECO:0000313" key="3">
    <source>
        <dbReference type="Proteomes" id="UP000184510"/>
    </source>
</evidence>
<protein>
    <submittedName>
        <fullName evidence="2">AIPR protein</fullName>
    </submittedName>
</protein>
<sequence length="578" mass="65208">MDRITSSLVKEFLSTQEMKTSGDAVDFENFANYAIVANEYHKTFDVFNVTIGAGDDTGIDGLAILVNGHLVEDKNEIDELEKINGSLDVTYIFIQAKTSTSFSSAEMRTFYHGVTDFFSEDPRLRRNADVKKFAEISDYLLSKAANFKSNPVCKAFFVTTGKFREDQNLLAVINKAQIELEDYNLFSRIDLIPIGADDLAKLYRKTINPISRTFTFSNKVSLPSIDGIDQSYFGVVPFSEFKKLIMDDNDSLFNVFDDNVRDFQGESNQVNKKIAETLGGDNPNLFSVLNNGVTIVANKLKTSVNSFSVEDYQIVNGCQTSNVLYEHRHLAALDGVDIPVRLIVTTDDDVKSEITISTNSQTAIKKEQLTSMTDFQRKLEAYYKTIKGDGQLYYERRAKQYNSDKSVVKRRVITIANQIKSFSSIFYKNPHIVTTYFGSLVTKIRDEKAGIFEEDHACSPYYLAGLAYYRLDSLFSSGEVDKKYRKVKFYLIMLVPMLTSKDNIPQLNSYKKIDQYCDAIIKKLNDDAACKEVFRLAVKIVENSGVDVEDKQALKSQGMTNDILKAYNGEKVSGMVVS</sequence>
<dbReference type="InterPro" id="IPR018891">
    <property type="entry name" value="AIPR_C"/>
</dbReference>
<dbReference type="Proteomes" id="UP000184510">
    <property type="component" value="Unassembled WGS sequence"/>
</dbReference>
<organism evidence="2 3">
    <name type="scientific">Rubritalea squalenifaciens DSM 18772</name>
    <dbReference type="NCBI Taxonomy" id="1123071"/>
    <lineage>
        <taxon>Bacteria</taxon>
        <taxon>Pseudomonadati</taxon>
        <taxon>Verrucomicrobiota</taxon>
        <taxon>Verrucomicrobiia</taxon>
        <taxon>Verrucomicrobiales</taxon>
        <taxon>Rubritaleaceae</taxon>
        <taxon>Rubritalea</taxon>
    </lineage>
</organism>
<name>A0A1M6H4F7_9BACT</name>
<dbReference type="EMBL" id="FQYR01000003">
    <property type="protein sequence ID" value="SHJ17026.1"/>
    <property type="molecule type" value="Genomic_DNA"/>
</dbReference>
<evidence type="ECO:0000313" key="2">
    <source>
        <dbReference type="EMBL" id="SHJ17026.1"/>
    </source>
</evidence>
<feature type="domain" description="Abortive phage infection protein C-terminal" evidence="1">
    <location>
        <begin position="256"/>
        <end position="526"/>
    </location>
</feature>
<gene>
    <name evidence="2" type="ORF">SAMN02745181_1358</name>
</gene>
<dbReference type="AlphaFoldDB" id="A0A1M6H4F7"/>
<keyword evidence="3" id="KW-1185">Reference proteome</keyword>
<proteinExistence type="predicted"/>
<accession>A0A1M6H4F7</accession>
<evidence type="ECO:0000259" key="1">
    <source>
        <dbReference type="Pfam" id="PF10592"/>
    </source>
</evidence>
<dbReference type="STRING" id="1123071.SAMN02745181_1358"/>
<dbReference type="RefSeq" id="WP_200797081.1">
    <property type="nucleotide sequence ID" value="NZ_FQYR01000003.1"/>
</dbReference>
<dbReference type="Pfam" id="PF10592">
    <property type="entry name" value="AIPR"/>
    <property type="match status" value="1"/>
</dbReference>